<dbReference type="InterPro" id="IPR029044">
    <property type="entry name" value="Nucleotide-diphossugar_trans"/>
</dbReference>
<accession>A0A413YVL3</accession>
<dbReference type="PIRSF" id="PIRSF028162">
    <property type="entry name" value="BcbE_prd"/>
    <property type="match status" value="1"/>
</dbReference>
<dbReference type="InterPro" id="IPR016873">
    <property type="entry name" value="Caps_polysacc_synth_BcbE_prd"/>
</dbReference>
<dbReference type="RefSeq" id="WP_118599227.1">
    <property type="nucleotide sequence ID" value="NZ_QSHO01000022.1"/>
</dbReference>
<organism evidence="4 5">
    <name type="scientific">Roseburia intestinalis</name>
    <dbReference type="NCBI Taxonomy" id="166486"/>
    <lineage>
        <taxon>Bacteria</taxon>
        <taxon>Bacillati</taxon>
        <taxon>Bacillota</taxon>
        <taxon>Clostridia</taxon>
        <taxon>Lachnospirales</taxon>
        <taxon>Lachnospiraceae</taxon>
        <taxon>Roseburia</taxon>
    </lineage>
</organism>
<keyword evidence="2" id="KW-0548">Nucleotidyltransferase</keyword>
<dbReference type="Proteomes" id="UP000283513">
    <property type="component" value="Unassembled WGS sequence"/>
</dbReference>
<sequence>MKRLNVIMPMGGGGTRFGNHGFNVPKPLIEIYGKPFFYWATQSLVKNIEIESLTFVVLKEHIEKFAIDQKIKEFYPDARINVIPEVLPGAVLTCKAGVTNIENDQPIIFNDCDHLFLCSSFYEFCKNNEFESIDGGLLTFKSHDPKFSFVAYDENGYVNHTVEKQAISEDAICGAYYFRNKQIFEDAVEIYLENCSYNEFFVSGVYNVMAEQGEKIKSFNVDQHVSFGTPDEFEEAKGDVTYKKLL</sequence>
<dbReference type="PANTHER" id="PTHR43584:SF8">
    <property type="entry name" value="N-ACETYLMURAMATE ALPHA-1-PHOSPHATE URIDYLYLTRANSFERASE"/>
    <property type="match status" value="1"/>
</dbReference>
<dbReference type="InterPro" id="IPR005835">
    <property type="entry name" value="NTP_transferase_dom"/>
</dbReference>
<evidence type="ECO:0000259" key="3">
    <source>
        <dbReference type="Pfam" id="PF00483"/>
    </source>
</evidence>
<dbReference type="Pfam" id="PF00483">
    <property type="entry name" value="NTP_transferase"/>
    <property type="match status" value="1"/>
</dbReference>
<evidence type="ECO:0000313" key="5">
    <source>
        <dbReference type="Proteomes" id="UP000283513"/>
    </source>
</evidence>
<dbReference type="PANTHER" id="PTHR43584">
    <property type="entry name" value="NUCLEOTIDYL TRANSFERASE"/>
    <property type="match status" value="1"/>
</dbReference>
<protein>
    <submittedName>
        <fullName evidence="4">Dolichyl-phosphate mannose synthase</fullName>
    </submittedName>
</protein>
<comment type="caution">
    <text evidence="4">The sequence shown here is derived from an EMBL/GenBank/DDBJ whole genome shotgun (WGS) entry which is preliminary data.</text>
</comment>
<dbReference type="InterPro" id="IPR050065">
    <property type="entry name" value="GlmU-like"/>
</dbReference>
<gene>
    <name evidence="4" type="ORF">DW856_17690</name>
</gene>
<reference evidence="4 5" key="1">
    <citation type="submission" date="2018-08" db="EMBL/GenBank/DDBJ databases">
        <title>A genome reference for cultivated species of the human gut microbiota.</title>
        <authorList>
            <person name="Zou Y."/>
            <person name="Xue W."/>
            <person name="Luo G."/>
        </authorList>
    </citation>
    <scope>NUCLEOTIDE SEQUENCE [LARGE SCALE GENOMIC DNA]</scope>
    <source>
        <strain evidence="4 5">AM37-1AC</strain>
    </source>
</reference>
<dbReference type="CDD" id="cd04183">
    <property type="entry name" value="GT2_BcE_like"/>
    <property type="match status" value="1"/>
</dbReference>
<dbReference type="AlphaFoldDB" id="A0A413YVL3"/>
<dbReference type="EMBL" id="QSHO01000022">
    <property type="protein sequence ID" value="RHC13079.1"/>
    <property type="molecule type" value="Genomic_DNA"/>
</dbReference>
<dbReference type="Gene3D" id="3.90.550.10">
    <property type="entry name" value="Spore Coat Polysaccharide Biosynthesis Protein SpsA, Chain A"/>
    <property type="match status" value="1"/>
</dbReference>
<evidence type="ECO:0000313" key="4">
    <source>
        <dbReference type="EMBL" id="RHC13079.1"/>
    </source>
</evidence>
<proteinExistence type="predicted"/>
<feature type="domain" description="Nucleotidyl transferase" evidence="3">
    <location>
        <begin position="6"/>
        <end position="239"/>
    </location>
</feature>
<evidence type="ECO:0000256" key="2">
    <source>
        <dbReference type="ARBA" id="ARBA00022695"/>
    </source>
</evidence>
<evidence type="ECO:0000256" key="1">
    <source>
        <dbReference type="ARBA" id="ARBA00022679"/>
    </source>
</evidence>
<dbReference type="GO" id="GO:0016779">
    <property type="term" value="F:nucleotidyltransferase activity"/>
    <property type="evidence" value="ECO:0007669"/>
    <property type="project" value="UniProtKB-KW"/>
</dbReference>
<name>A0A413YVL3_9FIRM</name>
<dbReference type="SUPFAM" id="SSF53448">
    <property type="entry name" value="Nucleotide-diphospho-sugar transferases"/>
    <property type="match status" value="1"/>
</dbReference>
<keyword evidence="1" id="KW-0808">Transferase</keyword>